<dbReference type="PANTHER" id="PTHR30483">
    <property type="entry name" value="LEUCINE-SPECIFIC-BINDING PROTEIN"/>
    <property type="match status" value="1"/>
</dbReference>
<reference evidence="4 5" key="1">
    <citation type="journal article" date="2016" name="Nat. Commun.">
        <title>Thousands of microbial genomes shed light on interconnected biogeochemical processes in an aquifer system.</title>
        <authorList>
            <person name="Anantharaman K."/>
            <person name="Brown C.T."/>
            <person name="Hug L.A."/>
            <person name="Sharon I."/>
            <person name="Castelle C.J."/>
            <person name="Probst A.J."/>
            <person name="Thomas B.C."/>
            <person name="Singh A."/>
            <person name="Wilkins M.J."/>
            <person name="Karaoz U."/>
            <person name="Brodie E.L."/>
            <person name="Williams K.H."/>
            <person name="Hubbard S.S."/>
            <person name="Banfield J.F."/>
        </authorList>
    </citation>
    <scope>NUCLEOTIDE SEQUENCE [LARGE SCALE GENOMIC DNA]</scope>
</reference>
<accession>A0A1G2KR57</accession>
<comment type="similarity">
    <text evidence="1">Belongs to the leucine-binding protein family.</text>
</comment>
<dbReference type="Proteomes" id="UP000177362">
    <property type="component" value="Unassembled WGS sequence"/>
</dbReference>
<feature type="domain" description="Leucine-binding protein" evidence="3">
    <location>
        <begin position="34"/>
        <end position="350"/>
    </location>
</feature>
<proteinExistence type="inferred from homology"/>
<evidence type="ECO:0000256" key="1">
    <source>
        <dbReference type="ARBA" id="ARBA00010062"/>
    </source>
</evidence>
<organism evidence="4 5">
    <name type="scientific">Candidatus Sungbacteria bacterium RIFCSPHIGHO2_02_FULL_49_12</name>
    <dbReference type="NCBI Taxonomy" id="1802271"/>
    <lineage>
        <taxon>Bacteria</taxon>
        <taxon>Candidatus Sungiibacteriota</taxon>
    </lineage>
</organism>
<protein>
    <recommendedName>
        <fullName evidence="3">Leucine-binding protein domain-containing protein</fullName>
    </recommendedName>
</protein>
<dbReference type="InterPro" id="IPR051010">
    <property type="entry name" value="BCAA_transport"/>
</dbReference>
<evidence type="ECO:0000313" key="4">
    <source>
        <dbReference type="EMBL" id="OHA01905.1"/>
    </source>
</evidence>
<name>A0A1G2KR57_9BACT</name>
<keyword evidence="2" id="KW-0732">Signal</keyword>
<comment type="caution">
    <text evidence="4">The sequence shown here is derived from an EMBL/GenBank/DDBJ whole genome shotgun (WGS) entry which is preliminary data.</text>
</comment>
<dbReference type="Gene3D" id="3.40.50.2300">
    <property type="match status" value="2"/>
</dbReference>
<dbReference type="PANTHER" id="PTHR30483:SF6">
    <property type="entry name" value="PERIPLASMIC BINDING PROTEIN OF ABC TRANSPORTER FOR NATURAL AMINO ACIDS"/>
    <property type="match status" value="1"/>
</dbReference>
<dbReference type="STRING" id="1802271.A3C11_00235"/>
<dbReference type="AlphaFoldDB" id="A0A1G2KR57"/>
<dbReference type="InterPro" id="IPR028082">
    <property type="entry name" value="Peripla_BP_I"/>
</dbReference>
<evidence type="ECO:0000259" key="3">
    <source>
        <dbReference type="Pfam" id="PF13458"/>
    </source>
</evidence>
<dbReference type="InterPro" id="IPR028081">
    <property type="entry name" value="Leu-bd"/>
</dbReference>
<evidence type="ECO:0000313" key="5">
    <source>
        <dbReference type="Proteomes" id="UP000177362"/>
    </source>
</evidence>
<dbReference type="Pfam" id="PF13458">
    <property type="entry name" value="Peripla_BP_6"/>
    <property type="match status" value="1"/>
</dbReference>
<sequence length="367" mass="39365">MKKTLLIALGIAILAIIAYGVSKNKPVEVRDNTTIKIGAVLGLTGSAATDSLNVKRGLDLAQEDLAVKGIKVEINYQDGKDDPKETISALQFLIATDRPQAIVGPIWGYLEDAAGPVIATNKIVAYAPADTSEFVSARSPYNFRGAPRNALIEQPTADWLKANKKTRVAIVVSNDGWGKSVAAPFRAAAKNAGASVVVDEAIQPFSANAGTIVASILTKAKNEKVDVILWTGYEPDVVALAKKRIQFGLVDVPVIDSGTIWSSLLSRGAISTAETKNVYFIAVPTTPEFIAKFKAKYGEEPSSYADRAYDGLMILVDAIQKAPVKDGDSIAKYMRENTHYQGYGGLYEFNENGDVKGGEWVIKPVAE</sequence>
<dbReference type="EMBL" id="MHQJ01000005">
    <property type="protein sequence ID" value="OHA01905.1"/>
    <property type="molecule type" value="Genomic_DNA"/>
</dbReference>
<evidence type="ECO:0000256" key="2">
    <source>
        <dbReference type="ARBA" id="ARBA00022729"/>
    </source>
</evidence>
<dbReference type="SUPFAM" id="SSF53822">
    <property type="entry name" value="Periplasmic binding protein-like I"/>
    <property type="match status" value="1"/>
</dbReference>
<gene>
    <name evidence="4" type="ORF">A3C11_00235</name>
</gene>